<feature type="compositionally biased region" description="Basic and acidic residues" evidence="6">
    <location>
        <begin position="1"/>
        <end position="13"/>
    </location>
</feature>
<dbReference type="InterPro" id="IPR050974">
    <property type="entry name" value="Plant_ZF_CCCH"/>
</dbReference>
<dbReference type="Gene3D" id="4.10.1000.10">
    <property type="entry name" value="Zinc finger, CCCH-type"/>
    <property type="match status" value="2"/>
</dbReference>
<feature type="zinc finger region" description="C3H1-type" evidence="5">
    <location>
        <begin position="48"/>
        <end position="76"/>
    </location>
</feature>
<dbReference type="PROSITE" id="PS50103">
    <property type="entry name" value="ZF_C3H1"/>
    <property type="match status" value="5"/>
</dbReference>
<evidence type="ECO:0000313" key="8">
    <source>
        <dbReference type="EMBL" id="KAF3547757.1"/>
    </source>
</evidence>
<evidence type="ECO:0000259" key="7">
    <source>
        <dbReference type="PROSITE" id="PS50103"/>
    </source>
</evidence>
<dbReference type="InterPro" id="IPR000571">
    <property type="entry name" value="Znf_CCCH"/>
</dbReference>
<feature type="region of interest" description="Disordered" evidence="6">
    <location>
        <begin position="1"/>
        <end position="26"/>
    </location>
</feature>
<reference evidence="8 9" key="1">
    <citation type="journal article" date="2020" name="BMC Genomics">
        <title>Intraspecific diversification of the crop wild relative Brassica cretica Lam. using demographic model selection.</title>
        <authorList>
            <person name="Kioukis A."/>
            <person name="Michalopoulou V.A."/>
            <person name="Briers L."/>
            <person name="Pirintsos S."/>
            <person name="Studholme D.J."/>
            <person name="Pavlidis P."/>
            <person name="Sarris P.F."/>
        </authorList>
    </citation>
    <scope>NUCLEOTIDE SEQUENCE [LARGE SCALE GENOMIC DNA]</scope>
    <source>
        <strain evidence="9">cv. PFS-1207/04</strain>
    </source>
</reference>
<keyword evidence="2 5" id="KW-0863">Zinc-finger</keyword>
<feature type="domain" description="C3H1-type" evidence="7">
    <location>
        <begin position="48"/>
        <end position="76"/>
    </location>
</feature>
<feature type="zinc finger region" description="C3H1-type" evidence="5">
    <location>
        <begin position="365"/>
        <end position="393"/>
    </location>
</feature>
<dbReference type="PANTHER" id="PTHR12506">
    <property type="entry name" value="PROTEIN PHOSPHATASE RELATED"/>
    <property type="match status" value="1"/>
</dbReference>
<feature type="zinc finger region" description="C3H1-type" evidence="5">
    <location>
        <begin position="100"/>
        <end position="121"/>
    </location>
</feature>
<dbReference type="Pfam" id="PF00642">
    <property type="entry name" value="zf-CCCH"/>
    <property type="match status" value="5"/>
</dbReference>
<dbReference type="PANTHER" id="PTHR12506:SF65">
    <property type="entry name" value="C3H1-TYPE DOMAIN-CONTAINING PROTEIN"/>
    <property type="match status" value="1"/>
</dbReference>
<evidence type="ECO:0000256" key="2">
    <source>
        <dbReference type="ARBA" id="ARBA00022771"/>
    </source>
</evidence>
<feature type="compositionally biased region" description="Low complexity" evidence="6">
    <location>
        <begin position="296"/>
        <end position="307"/>
    </location>
</feature>
<organism evidence="8 9">
    <name type="scientific">Brassica cretica</name>
    <name type="common">Mustard</name>
    <dbReference type="NCBI Taxonomy" id="69181"/>
    <lineage>
        <taxon>Eukaryota</taxon>
        <taxon>Viridiplantae</taxon>
        <taxon>Streptophyta</taxon>
        <taxon>Embryophyta</taxon>
        <taxon>Tracheophyta</taxon>
        <taxon>Spermatophyta</taxon>
        <taxon>Magnoliopsida</taxon>
        <taxon>eudicotyledons</taxon>
        <taxon>Gunneridae</taxon>
        <taxon>Pentapetalae</taxon>
        <taxon>rosids</taxon>
        <taxon>malvids</taxon>
        <taxon>Brassicales</taxon>
        <taxon>Brassicaceae</taxon>
        <taxon>Brassiceae</taxon>
        <taxon>Brassica</taxon>
    </lineage>
</organism>
<dbReference type="Gene3D" id="2.30.30.1190">
    <property type="match status" value="1"/>
</dbReference>
<accession>A0ABQ7C9E8</accession>
<keyword evidence="9" id="KW-1185">Reference proteome</keyword>
<dbReference type="SUPFAM" id="SSF90229">
    <property type="entry name" value="CCCH zinc finger"/>
    <property type="match status" value="4"/>
</dbReference>
<feature type="domain" description="C3H1-type" evidence="7">
    <location>
        <begin position="365"/>
        <end position="393"/>
    </location>
</feature>
<keyword evidence="3 5" id="KW-0862">Zinc</keyword>
<dbReference type="EMBL" id="QGKV02000832">
    <property type="protein sequence ID" value="KAF3547757.1"/>
    <property type="molecule type" value="Genomic_DNA"/>
</dbReference>
<comment type="caution">
    <text evidence="8">The sequence shown here is derived from an EMBL/GenBank/DDBJ whole genome shotgun (WGS) entry which is preliminary data.</text>
</comment>
<evidence type="ECO:0000256" key="4">
    <source>
        <dbReference type="ARBA" id="ARBA00023125"/>
    </source>
</evidence>
<dbReference type="SMART" id="SM00356">
    <property type="entry name" value="ZnF_C3H1"/>
    <property type="match status" value="5"/>
</dbReference>
<keyword evidence="1 5" id="KW-0479">Metal-binding</keyword>
<feature type="domain" description="C3H1-type" evidence="7">
    <location>
        <begin position="139"/>
        <end position="167"/>
    </location>
</feature>
<keyword evidence="4" id="KW-0238">DNA-binding</keyword>
<feature type="zinc finger region" description="C3H1-type" evidence="5">
    <location>
        <begin position="319"/>
        <end position="347"/>
    </location>
</feature>
<gene>
    <name evidence="8" type="ORF">DY000_02003719</name>
</gene>
<dbReference type="InterPro" id="IPR036855">
    <property type="entry name" value="Znf_CCCH_sf"/>
</dbReference>
<protein>
    <recommendedName>
        <fullName evidence="7">C3H1-type domain-containing protein</fullName>
    </recommendedName>
</protein>
<dbReference type="Proteomes" id="UP000266723">
    <property type="component" value="Unassembled WGS sequence"/>
</dbReference>
<evidence type="ECO:0000313" key="9">
    <source>
        <dbReference type="Proteomes" id="UP000266723"/>
    </source>
</evidence>
<evidence type="ECO:0000256" key="6">
    <source>
        <dbReference type="SAM" id="MobiDB-lite"/>
    </source>
</evidence>
<evidence type="ECO:0000256" key="5">
    <source>
        <dbReference type="PROSITE-ProRule" id="PRU00723"/>
    </source>
</evidence>
<feature type="region of interest" description="Disordered" evidence="6">
    <location>
        <begin position="296"/>
        <end position="323"/>
    </location>
</feature>
<feature type="domain" description="C3H1-type" evidence="7">
    <location>
        <begin position="100"/>
        <end position="121"/>
    </location>
</feature>
<evidence type="ECO:0000256" key="3">
    <source>
        <dbReference type="ARBA" id="ARBA00022833"/>
    </source>
</evidence>
<proteinExistence type="predicted"/>
<feature type="zinc finger region" description="C3H1-type" evidence="5">
    <location>
        <begin position="139"/>
        <end position="167"/>
    </location>
</feature>
<feature type="region of interest" description="Disordered" evidence="6">
    <location>
        <begin position="442"/>
        <end position="476"/>
    </location>
</feature>
<evidence type="ECO:0000256" key="1">
    <source>
        <dbReference type="ARBA" id="ARBA00022723"/>
    </source>
</evidence>
<sequence>MERYGRAGEEGSRSDPSVEWSSHGGETRVEASMWRLGLSGGGEAYPERSNEPDCIYYLRTGVCGYGSRCRFNHPRDRGAVVGGVRGGGGDGALPERMGQPHFMRTGTCKYGASCKYHHPRQGGGSVAPVSLSYLGYPLRPGEKECSYYMRTGQCKFGLTCRFNHPVPQPQQQPQTQTIYPTLQSQPMPSSQQYGLVLTRPSLLPGSYLPSPYGPPMVLPPGMVAYPNWNPYQRSPVRVRLITWGRDLATGTCTQLWGLVGPKASLTAMPSPGTGTQQSIGSSSVYGIAPLSPSGTGYTGTYQSGGPSLTTSKEEPFPQRPDQPECQYFMRTGDCKFGASCRYHHPLDAVQTNTGVLLSPIGLPLRPGVAQCTHFAQHGICKFGPACKFDHSMASSLSYSPSASSLTDMPVAPYPIGSSTLSGASAPVSSSIEPTTEAVTAVVSSPMVSGLSSQEPAETGGDSASISGSIEAKTSSS</sequence>
<name>A0ABQ7C9E8_BRACR</name>
<feature type="domain" description="C3H1-type" evidence="7">
    <location>
        <begin position="319"/>
        <end position="347"/>
    </location>
</feature>